<protein>
    <submittedName>
        <fullName evidence="3">Uncharacterized protein</fullName>
    </submittedName>
</protein>
<keyword evidence="4" id="KW-1185">Reference proteome</keyword>
<reference evidence="3 4" key="1">
    <citation type="journal article" date="2018" name="Mol. Biol. Evol.">
        <title>Analysis of the draft genome of the red seaweed Gracilariopsis chorda provides insights into genome size evolution in Rhodophyta.</title>
        <authorList>
            <person name="Lee J."/>
            <person name="Yang E.C."/>
            <person name="Graf L."/>
            <person name="Yang J.H."/>
            <person name="Qiu H."/>
            <person name="Zel Zion U."/>
            <person name="Chan C.X."/>
            <person name="Stephens T.G."/>
            <person name="Weber A.P.M."/>
            <person name="Boo G.H."/>
            <person name="Boo S.M."/>
            <person name="Kim K.M."/>
            <person name="Shin Y."/>
            <person name="Jung M."/>
            <person name="Lee S.J."/>
            <person name="Yim H.S."/>
            <person name="Lee J.H."/>
            <person name="Bhattacharya D."/>
            <person name="Yoon H.S."/>
        </authorList>
    </citation>
    <scope>NUCLEOTIDE SEQUENCE [LARGE SCALE GENOMIC DNA]</scope>
    <source>
        <strain evidence="3 4">SKKU-2015</strain>
        <tissue evidence="3">Whole body</tissue>
    </source>
</reference>
<evidence type="ECO:0000313" key="3">
    <source>
        <dbReference type="EMBL" id="PXF43087.1"/>
    </source>
</evidence>
<feature type="coiled-coil region" evidence="1">
    <location>
        <begin position="376"/>
        <end position="412"/>
    </location>
</feature>
<dbReference type="EMBL" id="NBIV01000138">
    <property type="protein sequence ID" value="PXF43087.1"/>
    <property type="molecule type" value="Genomic_DNA"/>
</dbReference>
<evidence type="ECO:0000313" key="4">
    <source>
        <dbReference type="Proteomes" id="UP000247409"/>
    </source>
</evidence>
<organism evidence="3 4">
    <name type="scientific">Gracilariopsis chorda</name>
    <dbReference type="NCBI Taxonomy" id="448386"/>
    <lineage>
        <taxon>Eukaryota</taxon>
        <taxon>Rhodophyta</taxon>
        <taxon>Florideophyceae</taxon>
        <taxon>Rhodymeniophycidae</taxon>
        <taxon>Gracilariales</taxon>
        <taxon>Gracilariaceae</taxon>
        <taxon>Gracilariopsis</taxon>
    </lineage>
</organism>
<dbReference type="AlphaFoldDB" id="A0A2V3IM16"/>
<feature type="compositionally biased region" description="Polar residues" evidence="2">
    <location>
        <begin position="73"/>
        <end position="107"/>
    </location>
</feature>
<accession>A0A2V3IM16</accession>
<feature type="region of interest" description="Disordered" evidence="2">
    <location>
        <begin position="155"/>
        <end position="194"/>
    </location>
</feature>
<dbReference type="OrthoDB" id="10612546at2759"/>
<dbReference type="Proteomes" id="UP000247409">
    <property type="component" value="Unassembled WGS sequence"/>
</dbReference>
<sequence length="585" mass="65913">MFAITDTSPGSPLIQHRRIHSNFKEQPDKKQFGTPNSCTSAVTESPPVSQSATHCSLRHSRPHTRVRFDDTSTARSSGSVTPVPSRTTLSGHDTTPQKQIGSTPATSTSYIRNLQKSAVTPVVEKRSTLVQSESFGEHETVTLKSATDFFSSEKPRKSITDNVKPLPSRIPSSRRRTPGYARSTKASRRRSEMRSALFLQSQRKHNNTSKPTTEIDFTKTIPKSPEVLRRKFARTPKEVSPRRRTTFKAKPVPRYLTMPRPVVRPTAKSEAILHGLASSAPMPPVLAACKLSGTVPKPFKLASVELHEARMKKICAKRKAEQEEAERRRVLHPLALNREMLEGPTFVPCLDKKNLTMPVDLLPWAAERRERTLAYEAAQRARIEEMEAMKEIAQRQRELAEEERLREDYERKKFRPRPVPRSHYYPDTPPKRKAAIAVIRIKEDIARRMECEEEELESVFSALAVSQNLENFSTLKTPENLLSGNDPSSATSKTAEKVGIENAFSSERGRSKQVINTSKENTDSDSQVVPKNDSLKEGNAIEVGKENIIPVGEAKQKDRRRQGTQVVLGPMRLFNEIRNTLLGRY</sequence>
<feature type="region of interest" description="Disordered" evidence="2">
    <location>
        <begin position="26"/>
        <end position="107"/>
    </location>
</feature>
<comment type="caution">
    <text evidence="3">The sequence shown here is derived from an EMBL/GenBank/DDBJ whole genome shotgun (WGS) entry which is preliminary data.</text>
</comment>
<proteinExistence type="predicted"/>
<feature type="compositionally biased region" description="Polar residues" evidence="2">
    <location>
        <begin position="513"/>
        <end position="529"/>
    </location>
</feature>
<gene>
    <name evidence="3" type="ORF">BWQ96_07173</name>
</gene>
<evidence type="ECO:0000256" key="2">
    <source>
        <dbReference type="SAM" id="MobiDB-lite"/>
    </source>
</evidence>
<feature type="compositionally biased region" description="Basic residues" evidence="2">
    <location>
        <begin position="56"/>
        <end position="65"/>
    </location>
</feature>
<feature type="compositionally biased region" description="Polar residues" evidence="2">
    <location>
        <begin position="33"/>
        <end position="54"/>
    </location>
</feature>
<feature type="region of interest" description="Disordered" evidence="2">
    <location>
        <begin position="506"/>
        <end position="532"/>
    </location>
</feature>
<evidence type="ECO:0000256" key="1">
    <source>
        <dbReference type="SAM" id="Coils"/>
    </source>
</evidence>
<name>A0A2V3IM16_9FLOR</name>
<keyword evidence="1" id="KW-0175">Coiled coil</keyword>